<dbReference type="CDD" id="cd00130">
    <property type="entry name" value="PAS"/>
    <property type="match status" value="2"/>
</dbReference>
<evidence type="ECO:0000256" key="7">
    <source>
        <dbReference type="ARBA" id="ARBA00022840"/>
    </source>
</evidence>
<dbReference type="InterPro" id="IPR004358">
    <property type="entry name" value="Sig_transdc_His_kin-like_C"/>
</dbReference>
<protein>
    <recommendedName>
        <fullName evidence="2">histidine kinase</fullName>
        <ecNumber evidence="2">2.7.13.3</ecNumber>
    </recommendedName>
</protein>
<dbReference type="SUPFAM" id="SSF47384">
    <property type="entry name" value="Homodimeric domain of signal transducing histidine kinase"/>
    <property type="match status" value="1"/>
</dbReference>
<feature type="domain" description="PAS" evidence="10">
    <location>
        <begin position="61"/>
        <end position="106"/>
    </location>
</feature>
<evidence type="ECO:0000256" key="3">
    <source>
        <dbReference type="ARBA" id="ARBA00022553"/>
    </source>
</evidence>
<dbReference type="EMBL" id="CGIH01000021">
    <property type="protein sequence ID" value="CFX43587.1"/>
    <property type="molecule type" value="Genomic_DNA"/>
</dbReference>
<evidence type="ECO:0000256" key="4">
    <source>
        <dbReference type="ARBA" id="ARBA00022679"/>
    </source>
</evidence>
<dbReference type="Gene3D" id="3.30.450.20">
    <property type="entry name" value="PAS domain"/>
    <property type="match status" value="2"/>
</dbReference>
<feature type="domain" description="PAS" evidence="10">
    <location>
        <begin position="164"/>
        <end position="240"/>
    </location>
</feature>
<dbReference type="SMART" id="SM00387">
    <property type="entry name" value="HATPase_c"/>
    <property type="match status" value="1"/>
</dbReference>
<feature type="domain" description="Histidine kinase" evidence="9">
    <location>
        <begin position="301"/>
        <end position="504"/>
    </location>
</feature>
<dbReference type="SMART" id="SM00086">
    <property type="entry name" value="PAC"/>
    <property type="match status" value="2"/>
</dbReference>
<dbReference type="InterPro" id="IPR001610">
    <property type="entry name" value="PAC"/>
</dbReference>
<dbReference type="NCBIfam" id="TIGR00229">
    <property type="entry name" value="sensory_box"/>
    <property type="match status" value="2"/>
</dbReference>
<dbReference type="InterPro" id="IPR005467">
    <property type="entry name" value="His_kinase_dom"/>
</dbReference>
<dbReference type="InterPro" id="IPR000700">
    <property type="entry name" value="PAS-assoc_C"/>
</dbReference>
<evidence type="ECO:0000259" key="9">
    <source>
        <dbReference type="PROSITE" id="PS50109"/>
    </source>
</evidence>
<gene>
    <name evidence="12" type="ORF">1203</name>
</gene>
<keyword evidence="3" id="KW-0597">Phosphoprotein</keyword>
<dbReference type="Pfam" id="PF02518">
    <property type="entry name" value="HATPase_c"/>
    <property type="match status" value="1"/>
</dbReference>
<comment type="catalytic activity">
    <reaction evidence="1">
        <text>ATP + protein L-histidine = ADP + protein N-phospho-L-histidine.</text>
        <dbReference type="EC" id="2.7.13.3"/>
    </reaction>
</comment>
<dbReference type="InterPro" id="IPR003661">
    <property type="entry name" value="HisK_dim/P_dom"/>
</dbReference>
<keyword evidence="13" id="KW-1185">Reference proteome</keyword>
<evidence type="ECO:0000256" key="2">
    <source>
        <dbReference type="ARBA" id="ARBA00012438"/>
    </source>
</evidence>
<dbReference type="InterPro" id="IPR036097">
    <property type="entry name" value="HisK_dim/P_sf"/>
</dbReference>
<dbReference type="InterPro" id="IPR035965">
    <property type="entry name" value="PAS-like_dom_sf"/>
</dbReference>
<dbReference type="PROSITE" id="PS50109">
    <property type="entry name" value="HIS_KIN"/>
    <property type="match status" value="1"/>
</dbReference>
<evidence type="ECO:0000259" key="10">
    <source>
        <dbReference type="PROSITE" id="PS50112"/>
    </source>
</evidence>
<keyword evidence="8" id="KW-0902">Two-component regulatory system</keyword>
<dbReference type="EC" id="2.7.13.3" evidence="2"/>
<evidence type="ECO:0000256" key="5">
    <source>
        <dbReference type="ARBA" id="ARBA00022741"/>
    </source>
</evidence>
<dbReference type="SUPFAM" id="SSF55874">
    <property type="entry name" value="ATPase domain of HSP90 chaperone/DNA topoisomerase II/histidine kinase"/>
    <property type="match status" value="1"/>
</dbReference>
<dbReference type="Pfam" id="PF13426">
    <property type="entry name" value="PAS_9"/>
    <property type="match status" value="2"/>
</dbReference>
<dbReference type="Pfam" id="PF00512">
    <property type="entry name" value="HisKA"/>
    <property type="match status" value="1"/>
</dbReference>
<evidence type="ECO:0000256" key="1">
    <source>
        <dbReference type="ARBA" id="ARBA00000085"/>
    </source>
</evidence>
<proteinExistence type="predicted"/>
<dbReference type="SMART" id="SM00091">
    <property type="entry name" value="PAS"/>
    <property type="match status" value="2"/>
</dbReference>
<dbReference type="PANTHER" id="PTHR43065:SF46">
    <property type="entry name" value="C4-DICARBOXYLATE TRANSPORT SENSOR PROTEIN DCTB"/>
    <property type="match status" value="1"/>
</dbReference>
<dbReference type="InterPro" id="IPR036890">
    <property type="entry name" value="HATPase_C_sf"/>
</dbReference>
<sequence length="504" mass="57571">MSKSQLLLELNELRRKVMALEESKKYNNLSPAMRALKLAQEKFSQAFHCCPDILTVTTLNEGRYIEANEAFLKITGYTRSEVIGHTARELRLWANLEDRDLVVEQILVTGSIRNFEMQFRNKYNELLTTLLSIDKFEVDGEPFLICVVKDINDRKRMVEQLRLSEERFSKAFNSSPVTMTISTLEEGLLLDVNDSFCRTLGVSKNEVIGLTSAEIDFWVNPAQREEMKQSVLENRSVTEMEVQFRRQSGEVRWGQYSAERININGQICLLSLFTDLTERRQMEIEMSRLDRLNLVGEMAASIAHEIRNPMTTVRGYLQLLKDDLKYINEGVYFDLMIEELDRANAIISEFLSLAKGKSVELKPHSLNAILRNIYPLLQTNARLQDRGINLMLDEIPDIMIDEKEIRQLVFNLVNNGLESIAAGSAVMIRTYKQDNQVVLAIQDDGYGIDQKILENLGTPFFTTKAQGTGLGLTVCYGIAARHNAKIDFETGPDGTTFFVRFPIY</sequence>
<organism evidence="12 13">
    <name type="scientific">Syntrophomonas zehnderi OL-4</name>
    <dbReference type="NCBI Taxonomy" id="690567"/>
    <lineage>
        <taxon>Bacteria</taxon>
        <taxon>Bacillati</taxon>
        <taxon>Bacillota</taxon>
        <taxon>Clostridia</taxon>
        <taxon>Eubacteriales</taxon>
        <taxon>Syntrophomonadaceae</taxon>
        <taxon>Syntrophomonas</taxon>
    </lineage>
</organism>
<dbReference type="CDD" id="cd00082">
    <property type="entry name" value="HisKA"/>
    <property type="match status" value="1"/>
</dbReference>
<evidence type="ECO:0000256" key="8">
    <source>
        <dbReference type="ARBA" id="ARBA00023012"/>
    </source>
</evidence>
<dbReference type="PRINTS" id="PR00344">
    <property type="entry name" value="BCTRLSENSOR"/>
</dbReference>
<name>A0A0E3W328_9FIRM</name>
<dbReference type="GO" id="GO:0000155">
    <property type="term" value="F:phosphorelay sensor kinase activity"/>
    <property type="evidence" value="ECO:0007669"/>
    <property type="project" value="InterPro"/>
</dbReference>
<dbReference type="SMART" id="SM00388">
    <property type="entry name" value="HisKA"/>
    <property type="match status" value="1"/>
</dbReference>
<dbReference type="SUPFAM" id="SSF55785">
    <property type="entry name" value="PYP-like sensor domain (PAS domain)"/>
    <property type="match status" value="2"/>
</dbReference>
<dbReference type="Gene3D" id="3.30.565.10">
    <property type="entry name" value="Histidine kinase-like ATPase, C-terminal domain"/>
    <property type="match status" value="1"/>
</dbReference>
<keyword evidence="7" id="KW-0067">ATP-binding</keyword>
<evidence type="ECO:0000313" key="13">
    <source>
        <dbReference type="Proteomes" id="UP000045545"/>
    </source>
</evidence>
<feature type="domain" description="PAC" evidence="11">
    <location>
        <begin position="238"/>
        <end position="288"/>
    </location>
</feature>
<dbReference type="InterPro" id="IPR000014">
    <property type="entry name" value="PAS"/>
</dbReference>
<keyword evidence="6 12" id="KW-0418">Kinase</keyword>
<evidence type="ECO:0000313" key="12">
    <source>
        <dbReference type="EMBL" id="CFX43587.1"/>
    </source>
</evidence>
<evidence type="ECO:0000256" key="6">
    <source>
        <dbReference type="ARBA" id="ARBA00022777"/>
    </source>
</evidence>
<dbReference type="PROSITE" id="PS50112">
    <property type="entry name" value="PAS"/>
    <property type="match status" value="2"/>
</dbReference>
<dbReference type="GO" id="GO:0005524">
    <property type="term" value="F:ATP binding"/>
    <property type="evidence" value="ECO:0007669"/>
    <property type="project" value="UniProtKB-KW"/>
</dbReference>
<keyword evidence="4" id="KW-0808">Transferase</keyword>
<dbReference type="AlphaFoldDB" id="A0A0E3W328"/>
<dbReference type="Proteomes" id="UP000045545">
    <property type="component" value="Unassembled WGS sequence"/>
</dbReference>
<keyword evidence="5" id="KW-0547">Nucleotide-binding</keyword>
<dbReference type="STRING" id="690567.1203"/>
<dbReference type="PROSITE" id="PS50113">
    <property type="entry name" value="PAC"/>
    <property type="match status" value="1"/>
</dbReference>
<dbReference type="InterPro" id="IPR003594">
    <property type="entry name" value="HATPase_dom"/>
</dbReference>
<accession>A0A0E3W328</accession>
<dbReference type="PANTHER" id="PTHR43065">
    <property type="entry name" value="SENSOR HISTIDINE KINASE"/>
    <property type="match status" value="1"/>
</dbReference>
<evidence type="ECO:0000259" key="11">
    <source>
        <dbReference type="PROSITE" id="PS50113"/>
    </source>
</evidence>
<reference evidence="12 13" key="1">
    <citation type="submission" date="2015-03" db="EMBL/GenBank/DDBJ databases">
        <authorList>
            <person name="Murphy D."/>
        </authorList>
    </citation>
    <scope>NUCLEOTIDE SEQUENCE [LARGE SCALE GENOMIC DNA]</scope>
    <source>
        <strain evidence="12 13">OL-4</strain>
    </source>
</reference>
<dbReference type="Gene3D" id="1.10.287.130">
    <property type="match status" value="1"/>
</dbReference>